<organism evidence="1 2">
    <name type="scientific">Rotaria magnacalcarata</name>
    <dbReference type="NCBI Taxonomy" id="392030"/>
    <lineage>
        <taxon>Eukaryota</taxon>
        <taxon>Metazoa</taxon>
        <taxon>Spiralia</taxon>
        <taxon>Gnathifera</taxon>
        <taxon>Rotifera</taxon>
        <taxon>Eurotatoria</taxon>
        <taxon>Bdelloidea</taxon>
        <taxon>Philodinida</taxon>
        <taxon>Philodinidae</taxon>
        <taxon>Rotaria</taxon>
    </lineage>
</organism>
<protein>
    <submittedName>
        <fullName evidence="1">Uncharacterized protein</fullName>
    </submittedName>
</protein>
<dbReference type="AlphaFoldDB" id="A0A8S2XIK8"/>
<evidence type="ECO:0000313" key="1">
    <source>
        <dbReference type="EMBL" id="CAF4500126.1"/>
    </source>
</evidence>
<sequence>MRDLFQLGQQLPMIESLLAYVNGSAYWTSESMEPFNSFTIISPHLKRVGLYSRGSTPFSYEPRYRYEFEYFEKFVHNCSSSLEYLILDLILPNRLNASPIFHSTKIVDGDRLEQGIIAVLPHLKKFEFFFQLELPVKSIEKYQNSFANELWRQQCIVIKYSVSAVHQSRIRLTTVRSITILPSNNNAILTLDLFIWIATSFPRLRRLELVQGIHWKLEDESLSYPNLK</sequence>
<reference evidence="1" key="1">
    <citation type="submission" date="2021-02" db="EMBL/GenBank/DDBJ databases">
        <authorList>
            <person name="Nowell W R."/>
        </authorList>
    </citation>
    <scope>NUCLEOTIDE SEQUENCE</scope>
</reference>
<evidence type="ECO:0000313" key="2">
    <source>
        <dbReference type="Proteomes" id="UP000681967"/>
    </source>
</evidence>
<feature type="non-terminal residue" evidence="1">
    <location>
        <position position="1"/>
    </location>
</feature>
<dbReference type="EMBL" id="CAJOBH010077199">
    <property type="protein sequence ID" value="CAF4500126.1"/>
    <property type="molecule type" value="Genomic_DNA"/>
</dbReference>
<gene>
    <name evidence="1" type="ORF">BYL167_LOCUS35972</name>
</gene>
<comment type="caution">
    <text evidence="1">The sequence shown here is derived from an EMBL/GenBank/DDBJ whole genome shotgun (WGS) entry which is preliminary data.</text>
</comment>
<dbReference type="Proteomes" id="UP000681967">
    <property type="component" value="Unassembled WGS sequence"/>
</dbReference>
<proteinExistence type="predicted"/>
<name>A0A8S2XIK8_9BILA</name>
<accession>A0A8S2XIK8</accession>